<accession>A0A6J1QQT9</accession>
<sequence>MDSIFDYFNQQLQMSQFIAIAYKNFIDSDPSTPTQTKIDEHIGYLKHKWNRFTSMNDTILLAVNKLGNEDKKLALSHSYFVDQLFSTTRTCYLAAVEQIKSSLYVNEPVVVESNLREEESVVVRPSSHINEPISIRDSVITEQPVLTNSLPVQSLSNEIPSTSGYPYSRLPRIKIPTFDGNPAKWLEYRDLFASMVVSTSLNPVEKLQYLKTSLTGTASQLIQNTALTTENFSKTWESLVSFYDNNRLQVNTALDSLFNLKPMTKESSVELELLYTTVLQIHSTLETLQQPVETWDVIFVHLTVLKLDSESIKAWENSLGSSKIPPSWKELIDFLVTRLSSLQAYEKSRGDKITFKASTKSHYSETSNNNSSFSHFICSICKGEHFHVNCPTYVNGTINQRLALIDKHKLCYNCLGKHKVSMCKIEKRCKKCGKRHHTTVHISELSSNTINTLDKESESQLPSSTSQIE</sequence>
<dbReference type="OrthoDB" id="7635312at2759"/>
<organism evidence="1 2">
    <name type="scientific">Temnothorax curvispinosus</name>
    <dbReference type="NCBI Taxonomy" id="300111"/>
    <lineage>
        <taxon>Eukaryota</taxon>
        <taxon>Metazoa</taxon>
        <taxon>Ecdysozoa</taxon>
        <taxon>Arthropoda</taxon>
        <taxon>Hexapoda</taxon>
        <taxon>Insecta</taxon>
        <taxon>Pterygota</taxon>
        <taxon>Neoptera</taxon>
        <taxon>Endopterygota</taxon>
        <taxon>Hymenoptera</taxon>
        <taxon>Apocrita</taxon>
        <taxon>Aculeata</taxon>
        <taxon>Formicoidea</taxon>
        <taxon>Formicidae</taxon>
        <taxon>Myrmicinae</taxon>
        <taxon>Temnothorax</taxon>
    </lineage>
</organism>
<keyword evidence="1" id="KW-1185">Reference proteome</keyword>
<dbReference type="Proteomes" id="UP000504618">
    <property type="component" value="Unplaced"/>
</dbReference>
<dbReference type="RefSeq" id="XP_024884298.1">
    <property type="nucleotide sequence ID" value="XM_025028530.1"/>
</dbReference>
<dbReference type="Pfam" id="PF03564">
    <property type="entry name" value="DUF1759"/>
    <property type="match status" value="1"/>
</dbReference>
<dbReference type="PANTHER" id="PTHR47331:SF5">
    <property type="entry name" value="RIBONUCLEASE H"/>
    <property type="match status" value="1"/>
</dbReference>
<dbReference type="InterPro" id="IPR005312">
    <property type="entry name" value="DUF1759"/>
</dbReference>
<name>A0A6J1QQT9_9HYME</name>
<dbReference type="AlphaFoldDB" id="A0A6J1QQT9"/>
<gene>
    <name evidence="2" type="primary">LOC112462642</name>
</gene>
<reference evidence="2" key="1">
    <citation type="submission" date="2025-08" db="UniProtKB">
        <authorList>
            <consortium name="RefSeq"/>
        </authorList>
    </citation>
    <scope>IDENTIFICATION</scope>
    <source>
        <tissue evidence="2">Whole body</tissue>
    </source>
</reference>
<proteinExistence type="predicted"/>
<evidence type="ECO:0000313" key="1">
    <source>
        <dbReference type="Proteomes" id="UP000504618"/>
    </source>
</evidence>
<evidence type="ECO:0000313" key="2">
    <source>
        <dbReference type="RefSeq" id="XP_024884298.1"/>
    </source>
</evidence>
<dbReference type="PANTHER" id="PTHR47331">
    <property type="entry name" value="PHD-TYPE DOMAIN-CONTAINING PROTEIN"/>
    <property type="match status" value="1"/>
</dbReference>
<protein>
    <submittedName>
        <fullName evidence="2">Uncharacterized protein LOC112462642</fullName>
    </submittedName>
</protein>
<dbReference type="GeneID" id="112462642"/>